<feature type="transmembrane region" description="Helical" evidence="2">
    <location>
        <begin position="127"/>
        <end position="152"/>
    </location>
</feature>
<accession>A0A9P6GP20</accession>
<keyword evidence="2" id="KW-0472">Membrane</keyword>
<feature type="compositionally biased region" description="Basic and acidic residues" evidence="1">
    <location>
        <begin position="96"/>
        <end position="105"/>
    </location>
</feature>
<keyword evidence="2" id="KW-0812">Transmembrane</keyword>
<proteinExistence type="predicted"/>
<evidence type="ECO:0000313" key="4">
    <source>
        <dbReference type="Proteomes" id="UP000756921"/>
    </source>
</evidence>
<reference evidence="3" key="1">
    <citation type="journal article" date="2020" name="Mol. Plant Microbe Interact.">
        <title>Genome Sequence of the Biocontrol Agent Coniothyrium minitans strain Conio (IMI 134523).</title>
        <authorList>
            <person name="Patel D."/>
            <person name="Shittu T.A."/>
            <person name="Baroncelli R."/>
            <person name="Muthumeenakshi S."/>
            <person name="Osborne T.H."/>
            <person name="Janganan T.K."/>
            <person name="Sreenivasaprasad S."/>
        </authorList>
    </citation>
    <scope>NUCLEOTIDE SEQUENCE</scope>
    <source>
        <strain evidence="3">Conio</strain>
    </source>
</reference>
<evidence type="ECO:0000313" key="3">
    <source>
        <dbReference type="EMBL" id="KAF9739247.1"/>
    </source>
</evidence>
<evidence type="ECO:0000256" key="2">
    <source>
        <dbReference type="SAM" id="Phobius"/>
    </source>
</evidence>
<protein>
    <submittedName>
        <fullName evidence="3">Uncharacterized protein</fullName>
    </submittedName>
</protein>
<feature type="region of interest" description="Disordered" evidence="1">
    <location>
        <begin position="153"/>
        <end position="197"/>
    </location>
</feature>
<keyword evidence="4" id="KW-1185">Reference proteome</keyword>
<feature type="compositionally biased region" description="Polar residues" evidence="1">
    <location>
        <begin position="164"/>
        <end position="193"/>
    </location>
</feature>
<name>A0A9P6GP20_9PLEO</name>
<sequence length="375" mass="39778">MLQSPVSPESPDVKHGARAFARIQNYEAGLEVAKNQNREKNDLYPVVVFNSAVDTDSPLFVTHGRWAEAPQPIDSTSPQAMGDAALETLRAATTRTESDAAKAEEGSTLVDSETGEPKRWCGLGGRVMLLIIVLVTLLVAAIIGGAAGATLAKKSAKSPPATANNTDATRSSGMTQSNTASATQSGNDPTATEATGPHVRFRLQTYDDYQYRGKVQVFENPGLFKPKWDILSYQWSPARTGDLEDTSLLRFSVAFCANQTVLGWWGASIKQQPGDASANHSGNFIHIACDQMNLNPECMGLNDPAATSWATTKDDVSQVPSATPTTDSNSESTSSTTLATTTPRPKSRPSSSSHSKSTFGSGSNSDNSSATKTQA</sequence>
<keyword evidence="2" id="KW-1133">Transmembrane helix</keyword>
<dbReference type="Proteomes" id="UP000756921">
    <property type="component" value="Unassembled WGS sequence"/>
</dbReference>
<evidence type="ECO:0000256" key="1">
    <source>
        <dbReference type="SAM" id="MobiDB-lite"/>
    </source>
</evidence>
<dbReference type="EMBL" id="WJXW01000002">
    <property type="protein sequence ID" value="KAF9739247.1"/>
    <property type="molecule type" value="Genomic_DNA"/>
</dbReference>
<feature type="region of interest" description="Disordered" evidence="1">
    <location>
        <begin position="94"/>
        <end position="116"/>
    </location>
</feature>
<gene>
    <name evidence="3" type="ORF">PMIN01_01881</name>
</gene>
<feature type="region of interest" description="Disordered" evidence="1">
    <location>
        <begin position="311"/>
        <end position="375"/>
    </location>
</feature>
<dbReference type="AlphaFoldDB" id="A0A9P6GP20"/>
<dbReference type="OrthoDB" id="3784900at2759"/>
<organism evidence="3 4">
    <name type="scientific">Paraphaeosphaeria minitans</name>
    <dbReference type="NCBI Taxonomy" id="565426"/>
    <lineage>
        <taxon>Eukaryota</taxon>
        <taxon>Fungi</taxon>
        <taxon>Dikarya</taxon>
        <taxon>Ascomycota</taxon>
        <taxon>Pezizomycotina</taxon>
        <taxon>Dothideomycetes</taxon>
        <taxon>Pleosporomycetidae</taxon>
        <taxon>Pleosporales</taxon>
        <taxon>Massarineae</taxon>
        <taxon>Didymosphaeriaceae</taxon>
        <taxon>Paraphaeosphaeria</taxon>
    </lineage>
</organism>
<comment type="caution">
    <text evidence="3">The sequence shown here is derived from an EMBL/GenBank/DDBJ whole genome shotgun (WGS) entry which is preliminary data.</text>
</comment>
<feature type="compositionally biased region" description="Low complexity" evidence="1">
    <location>
        <begin position="323"/>
        <end position="365"/>
    </location>
</feature>
<feature type="compositionally biased region" description="Polar residues" evidence="1">
    <location>
        <begin position="366"/>
        <end position="375"/>
    </location>
</feature>
<feature type="compositionally biased region" description="Low complexity" evidence="1">
    <location>
        <begin position="153"/>
        <end position="163"/>
    </location>
</feature>